<protein>
    <submittedName>
        <fullName evidence="1">Baseplate J/gp47 family protein</fullName>
    </submittedName>
</protein>
<organism evidence="1 2">
    <name type="scientific">Reichenbachiella carrageenanivorans</name>
    <dbReference type="NCBI Taxonomy" id="2979869"/>
    <lineage>
        <taxon>Bacteria</taxon>
        <taxon>Pseudomonadati</taxon>
        <taxon>Bacteroidota</taxon>
        <taxon>Cytophagia</taxon>
        <taxon>Cytophagales</taxon>
        <taxon>Reichenbachiellaceae</taxon>
        <taxon>Reichenbachiella</taxon>
    </lineage>
</organism>
<sequence>MDKEYVKIDEKSFEDHLVFASRLSKFFSFYGDDNKIQGDWSHFFSDDVVVLSSIIDVDPAKIERRFKSYINKIALFKRSEKKKKYLLRCFLEVYTIAKDFDNWYLRFKEVEHFSQVQLTVRVEIDSAISTKLAPALRKFKTLYGHSFDKPTKKVNPEIDFDAFSPIWGLTQGDTASYKGKAKEGEEEELLRTIQNVFQSFYETLLYLKTKTPGYLQHAMESDTHFPEVALYLAFLKLYTYTQDNINDLTGKHLDFYYKEILTQVSSGSQVDKIYLQMVLDQGARTTKVPAQTKFIGVDARFNDDVVYRSVEDLLVSQAKIKKIYAVFVDQTMLTLGEKQIRKIDNILFSELSMSALTTDLGGQDHAGHTSVALFGEDQGGKGHLEKTMEDAKVGFAFSSPNLYLKGGFRDIEISIQLNDEAYDQLIVQLTALGKAVKDEINEFFIKAFTASFVISLSTAEGWMSIDQYIVKRDDKKKTVSFTFDLTNTDPAVIGYDPNIHGGGYSSELPIVQFILNSQTFIYPYTLLSLLEIEQVWFHVKVKKLKHLQLHNNIGQLSPDAPFFPFGPSPKSGAYFVVGSNEAFSKTLDDIKLNVEWFDLPLHKEGFKEHYKGYGKDLNNSSFEVKLSILDGGYWKPQDKGAQQKLKLFRTVNGGTEHEPMPNGELSELSVFSNIDAKKVNQSPDYGEITNTDQLSSLSTRGYLKLELSSPIHGFGHGVYPAVLSETIMENAKRGLFKTKSASKQKEAPNQPYTPQIKTISLDYTSSAAISLVERGQKKAESTGQIFHIHPFGLQQVHPEEMHRKTFLLPHYDYEGAAYFGFADLSPSETVTILFELIDEYTESSEEGLPDIQWSYLVKDQWLPLAASRIVKDETNHFLKTGVIQIALPDGLEKNNTILDPNLYWLRAAVVKNINTVSSLISVATNVTQAVLSNLDSVSEDYLKEPLPKGTVKRLVNHIPGIKEVKQSLASFDGVSAEQSDQFHTRVAERLRHKSRAVTSWDYERMILEKFPEIAHVTCLANMTSKSTHAPGNALMVVIPRQSDSANRNEPMVSSEVLINIKSYLKNYASPFVKNEIRNPNYERIKIICAVKFNEGSNHGYYIQKLNEQINHYLRGTLLSHAKKIELGGSLNSSDLLSFIRTLPYVNLITGFSMIQVSRDVNGEYQLVDTAREGAGDIGGSLHATKPWSVLVPAPEHQISVIKHEGMDAQDSRQAGIDLLELGHDFVIEE</sequence>
<name>A0ABY6CUZ3_9BACT</name>
<gene>
    <name evidence="1" type="ORF">N7E81_10185</name>
</gene>
<proteinExistence type="predicted"/>
<dbReference type="RefSeq" id="WP_263049484.1">
    <property type="nucleotide sequence ID" value="NZ_CP106735.1"/>
</dbReference>
<keyword evidence="2" id="KW-1185">Reference proteome</keyword>
<dbReference type="Proteomes" id="UP001062165">
    <property type="component" value="Chromosome"/>
</dbReference>
<evidence type="ECO:0000313" key="2">
    <source>
        <dbReference type="Proteomes" id="UP001062165"/>
    </source>
</evidence>
<evidence type="ECO:0000313" key="1">
    <source>
        <dbReference type="EMBL" id="UXX77737.1"/>
    </source>
</evidence>
<reference evidence="1" key="1">
    <citation type="submission" date="2022-10" db="EMBL/GenBank/DDBJ databases">
        <title>Comparative genomics and taxonomic characterization of three novel marine species of genus Reichenbachiella exhibiting antioxidant and polysaccharide degradation activities.</title>
        <authorList>
            <person name="Muhammad N."/>
            <person name="Lee Y.-J."/>
            <person name="Ko J."/>
            <person name="Kim S.-G."/>
        </authorList>
    </citation>
    <scope>NUCLEOTIDE SEQUENCE</scope>
    <source>
        <strain evidence="1">Wsw4-B4</strain>
    </source>
</reference>
<dbReference type="EMBL" id="CP106735">
    <property type="protein sequence ID" value="UXX77737.1"/>
    <property type="molecule type" value="Genomic_DNA"/>
</dbReference>
<accession>A0ABY6CUZ3</accession>